<comment type="caution">
    <text evidence="1">The sequence shown here is derived from an EMBL/GenBank/DDBJ whole genome shotgun (WGS) entry which is preliminary data.</text>
</comment>
<evidence type="ECO:0000313" key="2">
    <source>
        <dbReference type="Proteomes" id="UP000681075"/>
    </source>
</evidence>
<proteinExistence type="predicted"/>
<dbReference type="RefSeq" id="WP_420241611.1">
    <property type="nucleotide sequence ID" value="NZ_BOPV01000001.1"/>
</dbReference>
<name>A0A8S8X7T5_9PROT</name>
<accession>A0A8S8X7T5</accession>
<gene>
    <name evidence="1" type="ORF">TMPK1_08110</name>
</gene>
<dbReference type="SUPFAM" id="SSF53474">
    <property type="entry name" value="alpha/beta-Hydrolases"/>
    <property type="match status" value="1"/>
</dbReference>
<dbReference type="InterPro" id="IPR029058">
    <property type="entry name" value="AB_hydrolase_fold"/>
</dbReference>
<protein>
    <submittedName>
        <fullName evidence="1">Uncharacterized protein</fullName>
    </submittedName>
</protein>
<dbReference type="EMBL" id="BOPV01000001">
    <property type="protein sequence ID" value="GIL38574.1"/>
    <property type="molecule type" value="Genomic_DNA"/>
</dbReference>
<sequence>MDTRTKLLLSEWAYAPDPARLPAGLELLTKAETASGYQGYAIGRRDPANPRNFSEVVLVSRGSDVTTKAAHEIPGEATRDLSTDIDLLAGVRHLPLLDDATAFYRDVERNYGSRSATPVQLTGHSLGGACAYIQFASAVEANQQRLPVLESFAAPDPSLYIRQAFPHADAASFATSINHVRANDPLVGPRPVLFPPALAHMPVHDRLTPPLQISNGLPRLGINHVLPKEPHDLLDMLKPHDTTSLEKEFSAGEIWRVRDGRLDMARETLPVPQHQAALLQSSVASR</sequence>
<evidence type="ECO:0000313" key="1">
    <source>
        <dbReference type="EMBL" id="GIL38574.1"/>
    </source>
</evidence>
<keyword evidence="2" id="KW-1185">Reference proteome</keyword>
<dbReference type="Proteomes" id="UP000681075">
    <property type="component" value="Unassembled WGS sequence"/>
</dbReference>
<reference evidence="1" key="1">
    <citation type="submission" date="2021-02" db="EMBL/GenBank/DDBJ databases">
        <title>Genome sequence of Rhodospirillales sp. strain TMPK1 isolated from soil.</title>
        <authorList>
            <person name="Nakai R."/>
            <person name="Kusada H."/>
            <person name="Tamaki H."/>
        </authorList>
    </citation>
    <scope>NUCLEOTIDE SEQUENCE</scope>
    <source>
        <strain evidence="1">TMPK1</strain>
    </source>
</reference>
<dbReference type="AlphaFoldDB" id="A0A8S8X7T5"/>
<organism evidence="1 2">
    <name type="scientific">Roseiterribacter gracilis</name>
    <dbReference type="NCBI Taxonomy" id="2812848"/>
    <lineage>
        <taxon>Bacteria</taxon>
        <taxon>Pseudomonadati</taxon>
        <taxon>Pseudomonadota</taxon>
        <taxon>Alphaproteobacteria</taxon>
        <taxon>Rhodospirillales</taxon>
        <taxon>Roseiterribacteraceae</taxon>
        <taxon>Roseiterribacter</taxon>
    </lineage>
</organism>